<evidence type="ECO:0000313" key="9">
    <source>
        <dbReference type="EMBL" id="KGG81055.1"/>
    </source>
</evidence>
<dbReference type="SMART" id="SM00014">
    <property type="entry name" value="acidPPc"/>
    <property type="match status" value="1"/>
</dbReference>
<evidence type="ECO:0000259" key="8">
    <source>
        <dbReference type="SMART" id="SM00014"/>
    </source>
</evidence>
<dbReference type="Proteomes" id="UP000029622">
    <property type="component" value="Unassembled WGS sequence"/>
</dbReference>
<dbReference type="InterPro" id="IPR000326">
    <property type="entry name" value="PAP2/HPO"/>
</dbReference>
<dbReference type="EMBL" id="AZTB01000007">
    <property type="protein sequence ID" value="KGG81055.1"/>
    <property type="molecule type" value="Genomic_DNA"/>
</dbReference>
<evidence type="ECO:0000313" key="10">
    <source>
        <dbReference type="Proteomes" id="UP000029622"/>
    </source>
</evidence>
<dbReference type="Pfam" id="PF01569">
    <property type="entry name" value="PAP2"/>
    <property type="match status" value="1"/>
</dbReference>
<comment type="subcellular location">
    <subcellularLocation>
        <location evidence="1">Cell membrane</location>
        <topology evidence="1">Multi-pass membrane protein</topology>
    </subcellularLocation>
</comment>
<accession>A0A096BIS0</accession>
<dbReference type="PANTHER" id="PTHR14969">
    <property type="entry name" value="SPHINGOSINE-1-PHOSPHATE PHOSPHOHYDROLASE"/>
    <property type="match status" value="1"/>
</dbReference>
<dbReference type="STRING" id="1156417.Y919_02460"/>
<organism evidence="9 10">
    <name type="scientific">Caloranaerobacter azorensis H53214</name>
    <dbReference type="NCBI Taxonomy" id="1156417"/>
    <lineage>
        <taxon>Bacteria</taxon>
        <taxon>Bacillati</taxon>
        <taxon>Bacillota</taxon>
        <taxon>Tissierellia</taxon>
        <taxon>Tissierellales</taxon>
        <taxon>Thermohalobacteraceae</taxon>
        <taxon>Caloranaerobacter</taxon>
    </lineage>
</organism>
<evidence type="ECO:0000256" key="6">
    <source>
        <dbReference type="ARBA" id="ARBA00023136"/>
    </source>
</evidence>
<dbReference type="GO" id="GO:0016787">
    <property type="term" value="F:hydrolase activity"/>
    <property type="evidence" value="ECO:0007669"/>
    <property type="project" value="UniProtKB-KW"/>
</dbReference>
<dbReference type="Gene3D" id="1.20.144.10">
    <property type="entry name" value="Phosphatidic acid phosphatase type 2/haloperoxidase"/>
    <property type="match status" value="1"/>
</dbReference>
<feature type="domain" description="Phosphatidic acid phosphatase type 2/haloperoxidase" evidence="8">
    <location>
        <begin position="62"/>
        <end position="171"/>
    </location>
</feature>
<feature type="transmembrane region" description="Helical" evidence="7">
    <location>
        <begin position="116"/>
        <end position="144"/>
    </location>
</feature>
<keyword evidence="3 7" id="KW-0812">Transmembrane</keyword>
<proteinExistence type="predicted"/>
<evidence type="ECO:0000256" key="3">
    <source>
        <dbReference type="ARBA" id="ARBA00022692"/>
    </source>
</evidence>
<keyword evidence="4" id="KW-0378">Hydrolase</keyword>
<keyword evidence="2" id="KW-1003">Cell membrane</keyword>
<dbReference type="CDD" id="cd01610">
    <property type="entry name" value="PAP2_like"/>
    <property type="match status" value="1"/>
</dbReference>
<dbReference type="InterPro" id="IPR036938">
    <property type="entry name" value="PAP2/HPO_sf"/>
</dbReference>
<gene>
    <name evidence="9" type="ORF">Y919_02460</name>
</gene>
<feature type="transmembrane region" description="Helical" evidence="7">
    <location>
        <begin position="156"/>
        <end position="179"/>
    </location>
</feature>
<evidence type="ECO:0000256" key="5">
    <source>
        <dbReference type="ARBA" id="ARBA00022989"/>
    </source>
</evidence>
<feature type="transmembrane region" description="Helical" evidence="7">
    <location>
        <begin position="31"/>
        <end position="55"/>
    </location>
</feature>
<evidence type="ECO:0000256" key="7">
    <source>
        <dbReference type="SAM" id="Phobius"/>
    </source>
</evidence>
<dbReference type="GO" id="GO:0005886">
    <property type="term" value="C:plasma membrane"/>
    <property type="evidence" value="ECO:0007669"/>
    <property type="project" value="UniProtKB-SubCell"/>
</dbReference>
<protein>
    <submittedName>
        <fullName evidence="9">Phospholipid phosphatase</fullName>
    </submittedName>
</protein>
<keyword evidence="6 7" id="KW-0472">Membrane</keyword>
<dbReference type="SUPFAM" id="SSF48317">
    <property type="entry name" value="Acid phosphatase/Vanadium-dependent haloperoxidase"/>
    <property type="match status" value="1"/>
</dbReference>
<evidence type="ECO:0000256" key="4">
    <source>
        <dbReference type="ARBA" id="ARBA00022801"/>
    </source>
</evidence>
<dbReference type="AlphaFoldDB" id="A0A096BIS0"/>
<comment type="caution">
    <text evidence="9">The sequence shown here is derived from an EMBL/GenBank/DDBJ whole genome shotgun (WGS) entry which is preliminary data.</text>
</comment>
<evidence type="ECO:0000256" key="2">
    <source>
        <dbReference type="ARBA" id="ARBA00022475"/>
    </source>
</evidence>
<name>A0A096BIS0_9FIRM</name>
<reference evidence="9 10" key="1">
    <citation type="submission" date="2013-12" db="EMBL/GenBank/DDBJ databases">
        <title>Draft genome sequence of Caloranaerobacter sp. H53214.</title>
        <authorList>
            <person name="Jiang L.J."/>
            <person name="Shao Z.Z."/>
            <person name="Long M.N."/>
        </authorList>
    </citation>
    <scope>NUCLEOTIDE SEQUENCE [LARGE SCALE GENOMIC DNA]</scope>
    <source>
        <strain evidence="9 10">H53214</strain>
    </source>
</reference>
<dbReference type="RefSeq" id="WP_035162083.1">
    <property type="nucleotide sequence ID" value="NZ_AZTB01000007.1"/>
</dbReference>
<evidence type="ECO:0000256" key="1">
    <source>
        <dbReference type="ARBA" id="ARBA00004651"/>
    </source>
</evidence>
<dbReference type="PANTHER" id="PTHR14969:SF62">
    <property type="entry name" value="DECAPRENYLPHOSPHORYL-5-PHOSPHORIBOSE PHOSPHATASE RV3807C-RELATED"/>
    <property type="match status" value="1"/>
</dbReference>
<sequence length="180" mass="20405">MNRVINFINREDIKLFYIINDKIKCSFLDKIIPIITNLGGAVSTILTCLILIYFGNDEVKIAGYKSITALSTSHVLVHFLKKIFTRERPFVKLKRINTFKNKLFDYSFPSGHTTAIFSICITLALNFSVFTLFFIAIAFVVGLSRIYIGVHYPSDVLVGMIIGTIFAITNNVFLDMLIFS</sequence>
<keyword evidence="5 7" id="KW-1133">Transmembrane helix</keyword>